<proteinExistence type="predicted"/>
<gene>
    <name evidence="2" type="ORF">ACOC_LOCUS1468</name>
</gene>
<evidence type="ECO:0000313" key="3">
    <source>
        <dbReference type="Proteomes" id="UP000267027"/>
    </source>
</evidence>
<feature type="region of interest" description="Disordered" evidence="1">
    <location>
        <begin position="1"/>
        <end position="41"/>
    </location>
</feature>
<dbReference type="WBParaSite" id="ACOC_0000146701-mRNA-1">
    <property type="protein sequence ID" value="ACOC_0000146701-mRNA-1"/>
    <property type="gene ID" value="ACOC_0000146701"/>
</dbReference>
<name>A0A0R3PCD6_ANGCS</name>
<organism evidence="4">
    <name type="scientific">Angiostrongylus costaricensis</name>
    <name type="common">Nematode worm</name>
    <dbReference type="NCBI Taxonomy" id="334426"/>
    <lineage>
        <taxon>Eukaryota</taxon>
        <taxon>Metazoa</taxon>
        <taxon>Ecdysozoa</taxon>
        <taxon>Nematoda</taxon>
        <taxon>Chromadorea</taxon>
        <taxon>Rhabditida</taxon>
        <taxon>Rhabditina</taxon>
        <taxon>Rhabditomorpha</taxon>
        <taxon>Strongyloidea</taxon>
        <taxon>Metastrongylidae</taxon>
        <taxon>Angiostrongylus</taxon>
    </lineage>
</organism>
<evidence type="ECO:0000313" key="2">
    <source>
        <dbReference type="EMBL" id="VDM53053.1"/>
    </source>
</evidence>
<reference evidence="2 3" key="2">
    <citation type="submission" date="2018-11" db="EMBL/GenBank/DDBJ databases">
        <authorList>
            <consortium name="Pathogen Informatics"/>
        </authorList>
    </citation>
    <scope>NUCLEOTIDE SEQUENCE [LARGE SCALE GENOMIC DNA]</scope>
    <source>
        <strain evidence="2 3">Costa Rica</strain>
    </source>
</reference>
<dbReference type="EMBL" id="UYYA01000219">
    <property type="protein sequence ID" value="VDM53053.1"/>
    <property type="molecule type" value="Genomic_DNA"/>
</dbReference>
<evidence type="ECO:0000256" key="1">
    <source>
        <dbReference type="SAM" id="MobiDB-lite"/>
    </source>
</evidence>
<reference evidence="4" key="1">
    <citation type="submission" date="2017-02" db="UniProtKB">
        <authorList>
            <consortium name="WormBaseParasite"/>
        </authorList>
    </citation>
    <scope>IDENTIFICATION</scope>
</reference>
<evidence type="ECO:0000313" key="4">
    <source>
        <dbReference type="WBParaSite" id="ACOC_0000146701-mRNA-1"/>
    </source>
</evidence>
<keyword evidence="3" id="KW-1185">Reference proteome</keyword>
<protein>
    <submittedName>
        <fullName evidence="2 4">Uncharacterized protein</fullName>
    </submittedName>
</protein>
<sequence length="53" mass="5999">MRAEKKMRMGTVSKDSRQQHVSSMETRSSRRKKVAAGHGSLSTACLMRRSTIF</sequence>
<dbReference type="AlphaFoldDB" id="A0A0R3PCD6"/>
<accession>A0A0R3PCD6</accession>
<dbReference type="Proteomes" id="UP000267027">
    <property type="component" value="Unassembled WGS sequence"/>
</dbReference>